<protein>
    <submittedName>
        <fullName evidence="1">Uncharacterized protein</fullName>
    </submittedName>
</protein>
<gene>
    <name evidence="1" type="ORF">CQ14_39405</name>
</gene>
<name>A0A0R3MF38_9BRAD</name>
<evidence type="ECO:0000313" key="1">
    <source>
        <dbReference type="EMBL" id="KRR18651.1"/>
    </source>
</evidence>
<sequence>MRPAPANKFCDPALFSTDFTTPHFLLLLAATQPPVFDCSDAKVIRQFAECPNDLSAPGVRADGIVRILNLR</sequence>
<comment type="caution">
    <text evidence="1">The sequence shown here is derived from an EMBL/GenBank/DDBJ whole genome shotgun (WGS) entry which is preliminary data.</text>
</comment>
<reference evidence="1 2" key="1">
    <citation type="submission" date="2014-03" db="EMBL/GenBank/DDBJ databases">
        <title>Bradyrhizobium valentinum sp. nov., isolated from effective nodules of Lupinus mariae-josephae, a lupine endemic of basic-lime soils in Eastern Spain.</title>
        <authorList>
            <person name="Duran D."/>
            <person name="Rey L."/>
            <person name="Navarro A."/>
            <person name="Busquets A."/>
            <person name="Imperial J."/>
            <person name="Ruiz-Argueso T."/>
        </authorList>
    </citation>
    <scope>NUCLEOTIDE SEQUENCE [LARGE SCALE GENOMIC DNA]</scope>
    <source>
        <strain evidence="1 2">CCBAU 23086</strain>
    </source>
</reference>
<dbReference type="Proteomes" id="UP000051660">
    <property type="component" value="Unassembled WGS sequence"/>
</dbReference>
<dbReference type="EMBL" id="LLYB01000102">
    <property type="protein sequence ID" value="KRR18651.1"/>
    <property type="molecule type" value="Genomic_DNA"/>
</dbReference>
<organism evidence="1 2">
    <name type="scientific">Bradyrhizobium lablabi</name>
    <dbReference type="NCBI Taxonomy" id="722472"/>
    <lineage>
        <taxon>Bacteria</taxon>
        <taxon>Pseudomonadati</taxon>
        <taxon>Pseudomonadota</taxon>
        <taxon>Alphaproteobacteria</taxon>
        <taxon>Hyphomicrobiales</taxon>
        <taxon>Nitrobacteraceae</taxon>
        <taxon>Bradyrhizobium</taxon>
    </lineage>
</organism>
<evidence type="ECO:0000313" key="2">
    <source>
        <dbReference type="Proteomes" id="UP000051660"/>
    </source>
</evidence>
<dbReference type="AlphaFoldDB" id="A0A0R3MF38"/>
<proteinExistence type="predicted"/>
<accession>A0A0R3MF38</accession>